<keyword evidence="5" id="KW-0560">Oxidoreductase</keyword>
<gene>
    <name evidence="8" type="ORF">PV07_05538</name>
</gene>
<dbReference type="PANTHER" id="PTHR42940">
    <property type="entry name" value="ALCOHOL DEHYDROGENASE 1-RELATED"/>
    <property type="match status" value="1"/>
</dbReference>
<sequence>MGSIATMRAAQFHRDTGKIQVNEVPIPEPDDTEILVKIKSASLCHSDIMAIEGWTPTPSSVKPITLGHEGAGVVDKLGSKVTGFKAGDRVGFLYITGCCWFNTVESCELKPGEWLAVVGCGGLGQAAVQYAKAMSAKVIALDINDETLAEATRVGADLTFNSATNPNYLDEIRKATGGGVRAAAVYSASIAAYENAKNTLRIGGLLMAVGLPAKSFPVNLTEIITGLYRLKGDCTGIPQRMAHAIDFTAKHGIEPNVVSFHKLEEVPDMIAKMRAQKSTGRMALKVACSLDAIVYINNKYHPVSNNCQKVGKTADNPSSPIEV</sequence>
<evidence type="ECO:0000313" key="9">
    <source>
        <dbReference type="Proteomes" id="UP000054466"/>
    </source>
</evidence>
<evidence type="ECO:0000256" key="1">
    <source>
        <dbReference type="ARBA" id="ARBA00001947"/>
    </source>
</evidence>
<dbReference type="HOGENOM" id="CLU_026673_20_1_1"/>
<dbReference type="OrthoDB" id="1560166at2759"/>
<dbReference type="Gene3D" id="3.40.50.720">
    <property type="entry name" value="NAD(P)-binding Rossmann-like Domain"/>
    <property type="match status" value="1"/>
</dbReference>
<keyword evidence="3" id="KW-0479">Metal-binding</keyword>
<dbReference type="EMBL" id="KN847042">
    <property type="protein sequence ID" value="KIW29749.1"/>
    <property type="molecule type" value="Genomic_DNA"/>
</dbReference>
<evidence type="ECO:0000256" key="6">
    <source>
        <dbReference type="ARBA" id="ARBA00023027"/>
    </source>
</evidence>
<dbReference type="SUPFAM" id="SSF51735">
    <property type="entry name" value="NAD(P)-binding Rossmann-fold domains"/>
    <property type="match status" value="1"/>
</dbReference>
<evidence type="ECO:0000259" key="7">
    <source>
        <dbReference type="SMART" id="SM00829"/>
    </source>
</evidence>
<comment type="cofactor">
    <cofactor evidence="1">
        <name>Zn(2+)</name>
        <dbReference type="ChEBI" id="CHEBI:29105"/>
    </cofactor>
</comment>
<dbReference type="VEuPathDB" id="FungiDB:PV07_05538"/>
<dbReference type="InterPro" id="IPR020843">
    <property type="entry name" value="ER"/>
</dbReference>
<dbReference type="InterPro" id="IPR036291">
    <property type="entry name" value="NAD(P)-bd_dom_sf"/>
</dbReference>
<dbReference type="Gene3D" id="3.90.180.10">
    <property type="entry name" value="Medium-chain alcohol dehydrogenases, catalytic domain"/>
    <property type="match status" value="2"/>
</dbReference>
<evidence type="ECO:0000313" key="8">
    <source>
        <dbReference type="EMBL" id="KIW29749.1"/>
    </source>
</evidence>
<dbReference type="Pfam" id="PF00107">
    <property type="entry name" value="ADH_zinc_N"/>
    <property type="match status" value="1"/>
</dbReference>
<dbReference type="GO" id="GO:0005737">
    <property type="term" value="C:cytoplasm"/>
    <property type="evidence" value="ECO:0007669"/>
    <property type="project" value="TreeGrafter"/>
</dbReference>
<dbReference type="FunFam" id="3.40.50.720:FF:000039">
    <property type="entry name" value="Alcohol dehydrogenase AdhP"/>
    <property type="match status" value="1"/>
</dbReference>
<dbReference type="AlphaFoldDB" id="A0A0D2D1W2"/>
<evidence type="ECO:0000256" key="3">
    <source>
        <dbReference type="ARBA" id="ARBA00022723"/>
    </source>
</evidence>
<dbReference type="InterPro" id="IPR002328">
    <property type="entry name" value="ADH_Zn_CS"/>
</dbReference>
<keyword evidence="9" id="KW-1185">Reference proteome</keyword>
<keyword evidence="4" id="KW-0862">Zinc</keyword>
<dbReference type="Proteomes" id="UP000054466">
    <property type="component" value="Unassembled WGS sequence"/>
</dbReference>
<protein>
    <recommendedName>
        <fullName evidence="7">Enoyl reductase (ER) domain-containing protein</fullName>
    </recommendedName>
</protein>
<dbReference type="PANTHER" id="PTHR42940:SF8">
    <property type="entry name" value="VACUOLAR PROTEIN SORTING-ASSOCIATED PROTEIN 11"/>
    <property type="match status" value="1"/>
</dbReference>
<dbReference type="SUPFAM" id="SSF50129">
    <property type="entry name" value="GroES-like"/>
    <property type="match status" value="1"/>
</dbReference>
<proteinExistence type="inferred from homology"/>
<dbReference type="PROSITE" id="PS00059">
    <property type="entry name" value="ADH_ZINC"/>
    <property type="match status" value="1"/>
</dbReference>
<evidence type="ECO:0000256" key="4">
    <source>
        <dbReference type="ARBA" id="ARBA00022833"/>
    </source>
</evidence>
<dbReference type="InterPro" id="IPR011032">
    <property type="entry name" value="GroES-like_sf"/>
</dbReference>
<dbReference type="InterPro" id="IPR013149">
    <property type="entry name" value="ADH-like_C"/>
</dbReference>
<comment type="similarity">
    <text evidence="2">Belongs to the zinc-containing alcohol dehydrogenase family.</text>
</comment>
<evidence type="ECO:0000256" key="5">
    <source>
        <dbReference type="ARBA" id="ARBA00023002"/>
    </source>
</evidence>
<name>A0A0D2D1W2_9EURO</name>
<dbReference type="SMART" id="SM00829">
    <property type="entry name" value="PKS_ER"/>
    <property type="match status" value="1"/>
</dbReference>
<keyword evidence="6" id="KW-0520">NAD</keyword>
<dbReference type="GO" id="GO:0008270">
    <property type="term" value="F:zinc ion binding"/>
    <property type="evidence" value="ECO:0007669"/>
    <property type="project" value="InterPro"/>
</dbReference>
<evidence type="ECO:0000256" key="2">
    <source>
        <dbReference type="ARBA" id="ARBA00008072"/>
    </source>
</evidence>
<reference evidence="8 9" key="1">
    <citation type="submission" date="2015-01" db="EMBL/GenBank/DDBJ databases">
        <title>The Genome Sequence of Cladophialophora immunda CBS83496.</title>
        <authorList>
            <consortium name="The Broad Institute Genomics Platform"/>
            <person name="Cuomo C."/>
            <person name="de Hoog S."/>
            <person name="Gorbushina A."/>
            <person name="Stielow B."/>
            <person name="Teixiera M."/>
            <person name="Abouelleil A."/>
            <person name="Chapman S.B."/>
            <person name="Priest M."/>
            <person name="Young S.K."/>
            <person name="Wortman J."/>
            <person name="Nusbaum C."/>
            <person name="Birren B."/>
        </authorList>
    </citation>
    <scope>NUCLEOTIDE SEQUENCE [LARGE SCALE GENOMIC DNA]</scope>
    <source>
        <strain evidence="8 9">CBS 83496</strain>
    </source>
</reference>
<dbReference type="STRING" id="569365.A0A0D2D1W2"/>
<feature type="domain" description="Enoyl reductase (ER)" evidence="7">
    <location>
        <begin position="14"/>
        <end position="284"/>
    </location>
</feature>
<accession>A0A0D2D1W2</accession>
<dbReference type="RefSeq" id="XP_016249965.1">
    <property type="nucleotide sequence ID" value="XM_016392446.1"/>
</dbReference>
<dbReference type="GO" id="GO:0004022">
    <property type="term" value="F:alcohol dehydrogenase (NAD+) activity"/>
    <property type="evidence" value="ECO:0007669"/>
    <property type="project" value="TreeGrafter"/>
</dbReference>
<organism evidence="8 9">
    <name type="scientific">Cladophialophora immunda</name>
    <dbReference type="NCBI Taxonomy" id="569365"/>
    <lineage>
        <taxon>Eukaryota</taxon>
        <taxon>Fungi</taxon>
        <taxon>Dikarya</taxon>
        <taxon>Ascomycota</taxon>
        <taxon>Pezizomycotina</taxon>
        <taxon>Eurotiomycetes</taxon>
        <taxon>Chaetothyriomycetidae</taxon>
        <taxon>Chaetothyriales</taxon>
        <taxon>Herpotrichiellaceae</taxon>
        <taxon>Cladophialophora</taxon>
    </lineage>
</organism>
<dbReference type="GeneID" id="27344732"/>